<dbReference type="PANTHER" id="PTHR48111">
    <property type="entry name" value="REGULATOR OF RPOS"/>
    <property type="match status" value="1"/>
</dbReference>
<dbReference type="Pfam" id="PF07228">
    <property type="entry name" value="SpoIIE"/>
    <property type="match status" value="1"/>
</dbReference>
<proteinExistence type="predicted"/>
<dbReference type="PROSITE" id="PS50110">
    <property type="entry name" value="RESPONSE_REGULATORY"/>
    <property type="match status" value="1"/>
</dbReference>
<dbReference type="InterPro" id="IPR001789">
    <property type="entry name" value="Sig_transdc_resp-reg_receiver"/>
</dbReference>
<evidence type="ECO:0000259" key="7">
    <source>
        <dbReference type="PROSITE" id="PS50110"/>
    </source>
</evidence>
<gene>
    <name evidence="8" type="ORF">AB835_03705</name>
</gene>
<evidence type="ECO:0000256" key="1">
    <source>
        <dbReference type="ARBA" id="ARBA00022553"/>
    </source>
</evidence>
<feature type="domain" description="Response regulatory" evidence="7">
    <location>
        <begin position="7"/>
        <end position="121"/>
    </location>
</feature>
<keyword evidence="2" id="KW-0902">Two-component regulatory system</keyword>
<dbReference type="InterPro" id="IPR001932">
    <property type="entry name" value="PPM-type_phosphatase-like_dom"/>
</dbReference>
<feature type="modified residue" description="4-aspartylphosphate" evidence="6">
    <location>
        <position position="56"/>
    </location>
</feature>
<sequence length="396" mass="44450">MHNSHYKLLVVDDEVGIRQSLVTYLEDSGFVVYEAADAITGFEVFKEHAPDLVITDLCMPKVNGLTLLQQIHELVPSVPVIVISGAGVMSDVVQALRLGAMDYLIKPIVDMEVLVHTVENSLERSQLLVDNQRYRVQLEEVNTQLKQHIAILEQDQKAGHCVQQSMLPVSPFYARDYISEYRLVPSLYLSGDCVDYAFIKQRYFAFYLADVSGHGSAPAFVAIWLKGLVAQLVRLKQMLVQFDSEAGALLELLEMVNDELIEMGINNHLTLVVGFLDTEIHQLYYIVAGHLPLPVLYYQGNAQFLEGSGKPIGLYEQADWEVYQTEVPDNTFSLLLFSDGVLELLEPQALEEKEHALLQLIEHTEGNIDCLMNQLGIADIEELPDDIAVLSIKKMC</sequence>
<evidence type="ECO:0000256" key="4">
    <source>
        <dbReference type="ARBA" id="ARBA00023125"/>
    </source>
</evidence>
<dbReference type="Gene3D" id="1.20.5.390">
    <property type="entry name" value="L1 transposable element, trimerization domain"/>
    <property type="match status" value="1"/>
</dbReference>
<keyword evidence="1 6" id="KW-0597">Phosphoprotein</keyword>
<dbReference type="STRING" id="62101.AB835_03705"/>
<dbReference type="PANTHER" id="PTHR48111:SF1">
    <property type="entry name" value="TWO-COMPONENT RESPONSE REGULATOR ORR33"/>
    <property type="match status" value="1"/>
</dbReference>
<dbReference type="GO" id="GO:0006355">
    <property type="term" value="P:regulation of DNA-templated transcription"/>
    <property type="evidence" value="ECO:0007669"/>
    <property type="project" value="TreeGrafter"/>
</dbReference>
<reference evidence="8 9" key="1">
    <citation type="journal article" date="2016" name="Appl. Environ. Microbiol.">
        <title>Lack of Overt Genome Reduction in the Bryostatin-Producing Bryozoan Symbiont "Candidatus Endobugula sertula".</title>
        <authorList>
            <person name="Miller I.J."/>
            <person name="Vanee N."/>
            <person name="Fong S.S."/>
            <person name="Lim-Fong G.E."/>
            <person name="Kwan J.C."/>
        </authorList>
    </citation>
    <scope>NUCLEOTIDE SEQUENCE [LARGE SCALE GENOMIC DNA]</scope>
    <source>
        <strain evidence="8">AB1-4</strain>
    </source>
</reference>
<evidence type="ECO:0000256" key="5">
    <source>
        <dbReference type="ARBA" id="ARBA00023163"/>
    </source>
</evidence>
<dbReference type="Gene3D" id="3.40.50.2300">
    <property type="match status" value="1"/>
</dbReference>
<dbReference type="GO" id="GO:0005829">
    <property type="term" value="C:cytosol"/>
    <property type="evidence" value="ECO:0007669"/>
    <property type="project" value="TreeGrafter"/>
</dbReference>
<dbReference type="InterPro" id="IPR011006">
    <property type="entry name" value="CheY-like_superfamily"/>
</dbReference>
<dbReference type="InterPro" id="IPR039420">
    <property type="entry name" value="WalR-like"/>
</dbReference>
<dbReference type="Proteomes" id="UP000242502">
    <property type="component" value="Unassembled WGS sequence"/>
</dbReference>
<dbReference type="SMART" id="SM00331">
    <property type="entry name" value="PP2C_SIG"/>
    <property type="match status" value="1"/>
</dbReference>
<accession>A0A1D2QS45</accession>
<organism evidence="8 9">
    <name type="scientific">Candidatus Endobugula sertula</name>
    <name type="common">Bugula neritina bacterial symbiont</name>
    <dbReference type="NCBI Taxonomy" id="62101"/>
    <lineage>
        <taxon>Bacteria</taxon>
        <taxon>Pseudomonadati</taxon>
        <taxon>Pseudomonadota</taxon>
        <taxon>Gammaproteobacteria</taxon>
        <taxon>Cellvibrionales</taxon>
        <taxon>Cellvibrionaceae</taxon>
        <taxon>Candidatus Endobugula</taxon>
    </lineage>
</organism>
<dbReference type="GO" id="GO:0032993">
    <property type="term" value="C:protein-DNA complex"/>
    <property type="evidence" value="ECO:0007669"/>
    <property type="project" value="TreeGrafter"/>
</dbReference>
<dbReference type="GO" id="GO:0000976">
    <property type="term" value="F:transcription cis-regulatory region binding"/>
    <property type="evidence" value="ECO:0007669"/>
    <property type="project" value="TreeGrafter"/>
</dbReference>
<evidence type="ECO:0000313" key="9">
    <source>
        <dbReference type="Proteomes" id="UP000242502"/>
    </source>
</evidence>
<dbReference type="InterPro" id="IPR036457">
    <property type="entry name" value="PPM-type-like_dom_sf"/>
</dbReference>
<keyword evidence="4" id="KW-0238">DNA-binding</keyword>
<comment type="caution">
    <text evidence="8">The sequence shown here is derived from an EMBL/GenBank/DDBJ whole genome shotgun (WGS) entry which is preliminary data.</text>
</comment>
<evidence type="ECO:0000256" key="6">
    <source>
        <dbReference type="PROSITE-ProRule" id="PRU00169"/>
    </source>
</evidence>
<protein>
    <submittedName>
        <fullName evidence="8">Fused response regulator/phosphatase</fullName>
    </submittedName>
</protein>
<dbReference type="Gene3D" id="3.60.40.10">
    <property type="entry name" value="PPM-type phosphatase domain"/>
    <property type="match status" value="1"/>
</dbReference>
<dbReference type="Pfam" id="PF00072">
    <property type="entry name" value="Response_reg"/>
    <property type="match status" value="1"/>
</dbReference>
<keyword evidence="5" id="KW-0804">Transcription</keyword>
<dbReference type="EMBL" id="MDLC01000009">
    <property type="protein sequence ID" value="ODS24415.1"/>
    <property type="molecule type" value="Genomic_DNA"/>
</dbReference>
<dbReference type="GO" id="GO:0000156">
    <property type="term" value="F:phosphorelay response regulator activity"/>
    <property type="evidence" value="ECO:0007669"/>
    <property type="project" value="TreeGrafter"/>
</dbReference>
<dbReference type="SUPFAM" id="SSF52172">
    <property type="entry name" value="CheY-like"/>
    <property type="match status" value="1"/>
</dbReference>
<evidence type="ECO:0000256" key="3">
    <source>
        <dbReference type="ARBA" id="ARBA00023015"/>
    </source>
</evidence>
<dbReference type="SMART" id="SM00448">
    <property type="entry name" value="REC"/>
    <property type="match status" value="1"/>
</dbReference>
<dbReference type="AlphaFoldDB" id="A0A1D2QS45"/>
<dbReference type="SUPFAM" id="SSF81606">
    <property type="entry name" value="PP2C-like"/>
    <property type="match status" value="1"/>
</dbReference>
<keyword evidence="3" id="KW-0805">Transcription regulation</keyword>
<evidence type="ECO:0000313" key="8">
    <source>
        <dbReference type="EMBL" id="ODS24415.1"/>
    </source>
</evidence>
<evidence type="ECO:0000256" key="2">
    <source>
        <dbReference type="ARBA" id="ARBA00023012"/>
    </source>
</evidence>
<name>A0A1D2QS45_9GAMM</name>